<name>A0A1G2BRY6_9BACT</name>
<dbReference type="AlphaFoldDB" id="A0A1G2BRY6"/>
<keyword evidence="2" id="KW-0732">Signal</keyword>
<feature type="transmembrane region" description="Helical" evidence="1">
    <location>
        <begin position="111"/>
        <end position="130"/>
    </location>
</feature>
<feature type="signal peptide" evidence="2">
    <location>
        <begin position="1"/>
        <end position="30"/>
    </location>
</feature>
<organism evidence="3 4">
    <name type="scientific">Candidatus Komeilibacteria bacterium RIFCSPLOWO2_02_FULL_48_11</name>
    <dbReference type="NCBI Taxonomy" id="1798553"/>
    <lineage>
        <taxon>Bacteria</taxon>
        <taxon>Candidatus Komeiliibacteriota</taxon>
    </lineage>
</organism>
<evidence type="ECO:0000313" key="3">
    <source>
        <dbReference type="EMBL" id="OGY91818.1"/>
    </source>
</evidence>
<evidence type="ECO:0000256" key="2">
    <source>
        <dbReference type="SAM" id="SignalP"/>
    </source>
</evidence>
<accession>A0A1G2BRY6</accession>
<keyword evidence="1" id="KW-1133">Transmembrane helix</keyword>
<comment type="caution">
    <text evidence="3">The sequence shown here is derived from an EMBL/GenBank/DDBJ whole genome shotgun (WGS) entry which is preliminary data.</text>
</comment>
<keyword evidence="1" id="KW-0812">Transmembrane</keyword>
<reference evidence="3 4" key="1">
    <citation type="journal article" date="2016" name="Nat. Commun.">
        <title>Thousands of microbial genomes shed light on interconnected biogeochemical processes in an aquifer system.</title>
        <authorList>
            <person name="Anantharaman K."/>
            <person name="Brown C.T."/>
            <person name="Hug L.A."/>
            <person name="Sharon I."/>
            <person name="Castelle C.J."/>
            <person name="Probst A.J."/>
            <person name="Thomas B.C."/>
            <person name="Singh A."/>
            <person name="Wilkins M.J."/>
            <person name="Karaoz U."/>
            <person name="Brodie E.L."/>
            <person name="Williams K.H."/>
            <person name="Hubbard S.S."/>
            <person name="Banfield J.F."/>
        </authorList>
    </citation>
    <scope>NUCLEOTIDE SEQUENCE [LARGE SCALE GENOMIC DNA]</scope>
</reference>
<gene>
    <name evidence="3" type="ORF">A3H70_04915</name>
</gene>
<feature type="transmembrane region" description="Helical" evidence="1">
    <location>
        <begin position="65"/>
        <end position="90"/>
    </location>
</feature>
<sequence length="156" mass="16550">MSAVKQKKILAFFFTWFMLGIFAASTPVGAQIGPAGQDTLDFLGKTAELGGLTENSNAPTDPMDIVIVIINTVLGLVGIIFFVQMFYAGFRWMTSGGSEEIIKESKQTIRSAVIGITIVFASFVLTNFVINRIQGISETTAPPAAPAAPSTNSTAP</sequence>
<proteinExistence type="predicted"/>
<dbReference type="STRING" id="1798553.A3H70_04915"/>
<evidence type="ECO:0000256" key="1">
    <source>
        <dbReference type="SAM" id="Phobius"/>
    </source>
</evidence>
<keyword evidence="1" id="KW-0472">Membrane</keyword>
<dbReference type="Proteomes" id="UP000178109">
    <property type="component" value="Unassembled WGS sequence"/>
</dbReference>
<feature type="chain" id="PRO_5009582136" evidence="2">
    <location>
        <begin position="31"/>
        <end position="156"/>
    </location>
</feature>
<dbReference type="EMBL" id="MHKO01000036">
    <property type="protein sequence ID" value="OGY91818.1"/>
    <property type="molecule type" value="Genomic_DNA"/>
</dbReference>
<protein>
    <submittedName>
        <fullName evidence="3">Uncharacterized protein</fullName>
    </submittedName>
</protein>
<evidence type="ECO:0000313" key="4">
    <source>
        <dbReference type="Proteomes" id="UP000178109"/>
    </source>
</evidence>